<evidence type="ECO:0000313" key="2">
    <source>
        <dbReference type="EMBL" id="NKQ57909.1"/>
    </source>
</evidence>
<organism evidence="2 3">
    <name type="scientific">Amycolatopsis acididurans</name>
    <dbReference type="NCBI Taxonomy" id="2724524"/>
    <lineage>
        <taxon>Bacteria</taxon>
        <taxon>Bacillati</taxon>
        <taxon>Actinomycetota</taxon>
        <taxon>Actinomycetes</taxon>
        <taxon>Pseudonocardiales</taxon>
        <taxon>Pseudonocardiaceae</taxon>
        <taxon>Amycolatopsis</taxon>
    </lineage>
</organism>
<evidence type="ECO:0000259" key="1">
    <source>
        <dbReference type="Pfam" id="PF19834"/>
    </source>
</evidence>
<keyword evidence="3" id="KW-1185">Reference proteome</keyword>
<name>A0ABX1JGE2_9PSEU</name>
<dbReference type="RefSeq" id="WP_168521232.1">
    <property type="nucleotide sequence ID" value="NZ_JAAXLS010000044.1"/>
</dbReference>
<dbReference type="InterPro" id="IPR045632">
    <property type="entry name" value="DUF6314"/>
</dbReference>
<evidence type="ECO:0000313" key="3">
    <source>
        <dbReference type="Proteomes" id="UP000715441"/>
    </source>
</evidence>
<gene>
    <name evidence="2" type="ORF">HFP15_34115</name>
</gene>
<feature type="domain" description="DUF6314" evidence="1">
    <location>
        <begin position="11"/>
        <end position="140"/>
    </location>
</feature>
<protein>
    <recommendedName>
        <fullName evidence="1">DUF6314 domain-containing protein</fullName>
    </recommendedName>
</protein>
<accession>A0ABX1JGE2</accession>
<reference evidence="2 3" key="1">
    <citation type="submission" date="2020-04" db="EMBL/GenBank/DDBJ databases">
        <title>Novel species.</title>
        <authorList>
            <person name="Teo W.F.A."/>
            <person name="Lipun K."/>
            <person name="Srisuk N."/>
            <person name="Duangmal K."/>
        </authorList>
    </citation>
    <scope>NUCLEOTIDE SEQUENCE [LARGE SCALE GENOMIC DNA]</scope>
    <source>
        <strain evidence="2 3">K13G38</strain>
    </source>
</reference>
<dbReference type="Pfam" id="PF19834">
    <property type="entry name" value="DUF6314"/>
    <property type="match status" value="1"/>
</dbReference>
<proteinExistence type="predicted"/>
<sequence length="142" mass="16000">MDDTSRLFAALAGDWTLARTLPGIGRVRGTARFSALEPALLHYREDGTFTLDNGQVLEVYREYHYRLEHDRIRICFADPGPPRTLHVLRPGGTGSASDVHLCGEDTYTGQYEFPGNDRFTVRMHVTGPQKDYSIHTVYDRAG</sequence>
<dbReference type="EMBL" id="JAAXLS010000044">
    <property type="protein sequence ID" value="NKQ57909.1"/>
    <property type="molecule type" value="Genomic_DNA"/>
</dbReference>
<comment type="caution">
    <text evidence="2">The sequence shown here is derived from an EMBL/GenBank/DDBJ whole genome shotgun (WGS) entry which is preliminary data.</text>
</comment>
<dbReference type="Proteomes" id="UP000715441">
    <property type="component" value="Unassembled WGS sequence"/>
</dbReference>